<dbReference type="KEGG" id="adl:AURDEDRAFT_131983"/>
<dbReference type="InParanoid" id="J0WKJ3"/>
<dbReference type="Proteomes" id="UP000006514">
    <property type="component" value="Unassembled WGS sequence"/>
</dbReference>
<evidence type="ECO:0000313" key="4">
    <source>
        <dbReference type="Proteomes" id="UP000006514"/>
    </source>
</evidence>
<gene>
    <name evidence="3" type="ORF">AURDEDRAFT_131983</name>
</gene>
<feature type="compositionally biased region" description="Acidic residues" evidence="1">
    <location>
        <begin position="20"/>
        <end position="32"/>
    </location>
</feature>
<feature type="region of interest" description="Disordered" evidence="1">
    <location>
        <begin position="1"/>
        <end position="51"/>
    </location>
</feature>
<keyword evidence="2" id="KW-0812">Transmembrane</keyword>
<accession>J0WKJ3</accession>
<dbReference type="AlphaFoldDB" id="J0WKJ3"/>
<evidence type="ECO:0000313" key="3">
    <source>
        <dbReference type="EMBL" id="EJD32823.1"/>
    </source>
</evidence>
<name>J0WKJ3_AURST</name>
<evidence type="ECO:0000256" key="1">
    <source>
        <dbReference type="SAM" id="MobiDB-lite"/>
    </source>
</evidence>
<keyword evidence="2" id="KW-1133">Transmembrane helix</keyword>
<keyword evidence="2" id="KW-0472">Membrane</keyword>
<feature type="transmembrane region" description="Helical" evidence="2">
    <location>
        <begin position="128"/>
        <end position="146"/>
    </location>
</feature>
<reference evidence="4" key="1">
    <citation type="journal article" date="2012" name="Science">
        <title>The Paleozoic origin of enzymatic lignin decomposition reconstructed from 31 fungal genomes.</title>
        <authorList>
            <person name="Floudas D."/>
            <person name="Binder M."/>
            <person name="Riley R."/>
            <person name="Barry K."/>
            <person name="Blanchette R.A."/>
            <person name="Henrissat B."/>
            <person name="Martinez A.T."/>
            <person name="Otillar R."/>
            <person name="Spatafora J.W."/>
            <person name="Yadav J.S."/>
            <person name="Aerts A."/>
            <person name="Benoit I."/>
            <person name="Boyd A."/>
            <person name="Carlson A."/>
            <person name="Copeland A."/>
            <person name="Coutinho P.M."/>
            <person name="de Vries R.P."/>
            <person name="Ferreira P."/>
            <person name="Findley K."/>
            <person name="Foster B."/>
            <person name="Gaskell J."/>
            <person name="Glotzer D."/>
            <person name="Gorecki P."/>
            <person name="Heitman J."/>
            <person name="Hesse C."/>
            <person name="Hori C."/>
            <person name="Igarashi K."/>
            <person name="Jurgens J.A."/>
            <person name="Kallen N."/>
            <person name="Kersten P."/>
            <person name="Kohler A."/>
            <person name="Kuees U."/>
            <person name="Kumar T.K.A."/>
            <person name="Kuo A."/>
            <person name="LaButti K."/>
            <person name="Larrondo L.F."/>
            <person name="Lindquist E."/>
            <person name="Ling A."/>
            <person name="Lombard V."/>
            <person name="Lucas S."/>
            <person name="Lundell T."/>
            <person name="Martin R."/>
            <person name="McLaughlin D.J."/>
            <person name="Morgenstern I."/>
            <person name="Morin E."/>
            <person name="Murat C."/>
            <person name="Nagy L.G."/>
            <person name="Nolan M."/>
            <person name="Ohm R.A."/>
            <person name="Patyshakuliyeva A."/>
            <person name="Rokas A."/>
            <person name="Ruiz-Duenas F.J."/>
            <person name="Sabat G."/>
            <person name="Salamov A."/>
            <person name="Samejima M."/>
            <person name="Schmutz J."/>
            <person name="Slot J.C."/>
            <person name="St John F."/>
            <person name="Stenlid J."/>
            <person name="Sun H."/>
            <person name="Sun S."/>
            <person name="Syed K."/>
            <person name="Tsang A."/>
            <person name="Wiebenga A."/>
            <person name="Young D."/>
            <person name="Pisabarro A."/>
            <person name="Eastwood D.C."/>
            <person name="Martin F."/>
            <person name="Cullen D."/>
            <person name="Grigoriev I.V."/>
            <person name="Hibbett D.S."/>
        </authorList>
    </citation>
    <scope>NUCLEOTIDE SEQUENCE [LARGE SCALE GENOMIC DNA]</scope>
    <source>
        <strain evidence="4">TFB10046</strain>
    </source>
</reference>
<dbReference type="OrthoDB" id="340681at2759"/>
<organism evidence="3 4">
    <name type="scientific">Auricularia subglabra (strain TFB-10046 / SS5)</name>
    <name type="common">White-rot fungus</name>
    <name type="synonym">Auricularia delicata (strain TFB10046)</name>
    <dbReference type="NCBI Taxonomy" id="717982"/>
    <lineage>
        <taxon>Eukaryota</taxon>
        <taxon>Fungi</taxon>
        <taxon>Dikarya</taxon>
        <taxon>Basidiomycota</taxon>
        <taxon>Agaricomycotina</taxon>
        <taxon>Agaricomycetes</taxon>
        <taxon>Auriculariales</taxon>
        <taxon>Auriculariaceae</taxon>
        <taxon>Auricularia</taxon>
    </lineage>
</organism>
<proteinExistence type="predicted"/>
<dbReference type="OMA" id="SACITTC"/>
<protein>
    <submittedName>
        <fullName evidence="3">Uncharacterized protein</fullName>
    </submittedName>
</protein>
<evidence type="ECO:0000256" key="2">
    <source>
        <dbReference type="SAM" id="Phobius"/>
    </source>
</evidence>
<keyword evidence="4" id="KW-1185">Reference proteome</keyword>
<sequence>MSYLDVLACKTKPRRPGADSDSDDGPPPDPDEPPPPPTTKAKSKAAPEAREVQLSVKKTNDDKMAQTMGGLTQVRKGMLMKLREEAEEALEHWEYRDEDTQQAHESLDKIVSQSRTTSKFYRDVPGSWFLSACITTCIYVAIPYSIKLNERATRQARVTKPNSDQPVFPDFLL</sequence>
<dbReference type="EMBL" id="JH688624">
    <property type="protein sequence ID" value="EJD32823.1"/>
    <property type="molecule type" value="Genomic_DNA"/>
</dbReference>